<dbReference type="PANTHER" id="PTHR33371:SF17">
    <property type="entry name" value="MCE-FAMILY PROTEIN MCE1B"/>
    <property type="match status" value="1"/>
</dbReference>
<dbReference type="Proteomes" id="UP001251217">
    <property type="component" value="Unassembled WGS sequence"/>
</dbReference>
<name>A0ABU1XPS2_9NOCA</name>
<dbReference type="EMBL" id="JAVDWW010000013">
    <property type="protein sequence ID" value="MDR7172558.1"/>
    <property type="molecule type" value="Genomic_DNA"/>
</dbReference>
<reference evidence="3 4" key="1">
    <citation type="submission" date="2023-07" db="EMBL/GenBank/DDBJ databases">
        <title>Sorghum-associated microbial communities from plants grown in Nebraska, USA.</title>
        <authorList>
            <person name="Schachtman D."/>
        </authorList>
    </citation>
    <scope>NUCLEOTIDE SEQUENCE [LARGE SCALE GENOMIC DNA]</scope>
    <source>
        <strain evidence="3 4">4272</strain>
    </source>
</reference>
<gene>
    <name evidence="3" type="ORF">J2W56_006323</name>
</gene>
<dbReference type="RefSeq" id="WP_310407520.1">
    <property type="nucleotide sequence ID" value="NZ_JAVDWW010000013.1"/>
</dbReference>
<accession>A0ABU1XPS2</accession>
<evidence type="ECO:0000313" key="4">
    <source>
        <dbReference type="Proteomes" id="UP001251217"/>
    </source>
</evidence>
<keyword evidence="4" id="KW-1185">Reference proteome</keyword>
<sequence length="335" mass="35580">MASGRGRLWAAIKLAAVAVVTVLLFVIVLNAMRNPVEQSTRGYSAEFTDVSGLRVNGDVRLEGLRIGKVTGVELIHQGAGMAARVTFSMERRYQLTDTTTLAIKYQNLTGVRFIDVGLGAQPGKPVDHLSASATRPSFDITSLFNGLQPVLSTMNTDQINAFAENAIAVLQGDGGGLAPMLDSAQRLASYAQDRQRLISTLTGNVARIADSMGGRSPYVIEFLKAMSLPISNAMTVLDEFPKTASAGPALVEPIERLLAALGFRSDLDVDALVGHAFASLTDAVDSFRLMPGALAGLQVAHPRPENARCSNGHAHLPPDMEVLLNGSEVVLCNAK</sequence>
<comment type="caution">
    <text evidence="3">The sequence shown here is derived from an EMBL/GenBank/DDBJ whole genome shotgun (WGS) entry which is preliminary data.</text>
</comment>
<dbReference type="PANTHER" id="PTHR33371">
    <property type="entry name" value="INTERMEMBRANE PHOSPHOLIPID TRANSPORT SYSTEM BINDING PROTEIN MLAD-RELATED"/>
    <property type="match status" value="1"/>
</dbReference>
<dbReference type="InterPro" id="IPR052336">
    <property type="entry name" value="MlaD_Phospholipid_Transporter"/>
</dbReference>
<evidence type="ECO:0000256" key="1">
    <source>
        <dbReference type="SAM" id="Phobius"/>
    </source>
</evidence>
<feature type="transmembrane region" description="Helical" evidence="1">
    <location>
        <begin position="12"/>
        <end position="32"/>
    </location>
</feature>
<evidence type="ECO:0000259" key="2">
    <source>
        <dbReference type="Pfam" id="PF02470"/>
    </source>
</evidence>
<keyword evidence="1" id="KW-0812">Transmembrane</keyword>
<feature type="domain" description="Mce/MlaD" evidence="2">
    <location>
        <begin position="42"/>
        <end position="116"/>
    </location>
</feature>
<dbReference type="Pfam" id="PF02470">
    <property type="entry name" value="MlaD"/>
    <property type="match status" value="1"/>
</dbReference>
<dbReference type="InterPro" id="IPR003399">
    <property type="entry name" value="Mce/MlaD"/>
</dbReference>
<protein>
    <submittedName>
        <fullName evidence="3">Phospholipid/cholesterol/gamma-HCH transport system substrate-binding protein</fullName>
    </submittedName>
</protein>
<keyword evidence="1" id="KW-0472">Membrane</keyword>
<organism evidence="3 4">
    <name type="scientific">Nocardia kruczakiae</name>
    <dbReference type="NCBI Taxonomy" id="261477"/>
    <lineage>
        <taxon>Bacteria</taxon>
        <taxon>Bacillati</taxon>
        <taxon>Actinomycetota</taxon>
        <taxon>Actinomycetes</taxon>
        <taxon>Mycobacteriales</taxon>
        <taxon>Nocardiaceae</taxon>
        <taxon>Nocardia</taxon>
    </lineage>
</organism>
<proteinExistence type="predicted"/>
<evidence type="ECO:0000313" key="3">
    <source>
        <dbReference type="EMBL" id="MDR7172558.1"/>
    </source>
</evidence>
<keyword evidence="1" id="KW-1133">Transmembrane helix</keyword>